<accession>A0A9X1WPC1</accession>
<sequence length="71" mass="8127">MMVLWQEFDKDNHPGDLKYVIIDGEGKAKGEIQTIKNFALSECSPIVMSNQIVWYVNGNGNRFFYSIPLTD</sequence>
<dbReference type="RefSeq" id="WP_244725382.1">
    <property type="nucleotide sequence ID" value="NZ_JALIRP010000004.1"/>
</dbReference>
<organism evidence="1 2">
    <name type="scientific">Paenibacillus mangrovi</name>
    <dbReference type="NCBI Taxonomy" id="2931978"/>
    <lineage>
        <taxon>Bacteria</taxon>
        <taxon>Bacillati</taxon>
        <taxon>Bacillota</taxon>
        <taxon>Bacilli</taxon>
        <taxon>Bacillales</taxon>
        <taxon>Paenibacillaceae</taxon>
        <taxon>Paenibacillus</taxon>
    </lineage>
</organism>
<gene>
    <name evidence="1" type="ORF">MUG84_12715</name>
</gene>
<comment type="caution">
    <text evidence="1">The sequence shown here is derived from an EMBL/GenBank/DDBJ whole genome shotgun (WGS) entry which is preliminary data.</text>
</comment>
<name>A0A9X1WPC1_9BACL</name>
<protein>
    <submittedName>
        <fullName evidence="1">Uncharacterized protein</fullName>
    </submittedName>
</protein>
<dbReference type="EMBL" id="JALIRP010000004">
    <property type="protein sequence ID" value="MCJ8012594.1"/>
    <property type="molecule type" value="Genomic_DNA"/>
</dbReference>
<dbReference type="AlphaFoldDB" id="A0A9X1WPC1"/>
<evidence type="ECO:0000313" key="2">
    <source>
        <dbReference type="Proteomes" id="UP001139347"/>
    </source>
</evidence>
<keyword evidence="2" id="KW-1185">Reference proteome</keyword>
<proteinExistence type="predicted"/>
<dbReference type="Proteomes" id="UP001139347">
    <property type="component" value="Unassembled WGS sequence"/>
</dbReference>
<evidence type="ECO:0000313" key="1">
    <source>
        <dbReference type="EMBL" id="MCJ8012594.1"/>
    </source>
</evidence>
<reference evidence="1" key="1">
    <citation type="submission" date="2022-04" db="EMBL/GenBank/DDBJ databases">
        <title>Paenibacillus mangrovi sp. nov., a novel endophytic bacterium isolated from bark of Kandelia candel.</title>
        <authorList>
            <person name="Tuo L."/>
        </authorList>
    </citation>
    <scope>NUCLEOTIDE SEQUENCE</scope>
    <source>
        <strain evidence="1">KQZ6P-2</strain>
    </source>
</reference>